<reference evidence="1" key="1">
    <citation type="journal article" date="2015" name="Nature">
        <title>Complex archaea that bridge the gap between prokaryotes and eukaryotes.</title>
        <authorList>
            <person name="Spang A."/>
            <person name="Saw J.H."/>
            <person name="Jorgensen S.L."/>
            <person name="Zaremba-Niedzwiedzka K."/>
            <person name="Martijn J."/>
            <person name="Lind A.E."/>
            <person name="van Eijk R."/>
            <person name="Schleper C."/>
            <person name="Guy L."/>
            <person name="Ettema T.J."/>
        </authorList>
    </citation>
    <scope>NUCLEOTIDE SEQUENCE</scope>
</reference>
<feature type="non-terminal residue" evidence="1">
    <location>
        <position position="68"/>
    </location>
</feature>
<comment type="caution">
    <text evidence="1">The sequence shown here is derived from an EMBL/GenBank/DDBJ whole genome shotgun (WGS) entry which is preliminary data.</text>
</comment>
<dbReference type="AlphaFoldDB" id="A0A0F9NFX7"/>
<evidence type="ECO:0000313" key="1">
    <source>
        <dbReference type="EMBL" id="KKN18460.1"/>
    </source>
</evidence>
<protein>
    <submittedName>
        <fullName evidence="1">Uncharacterized protein</fullName>
    </submittedName>
</protein>
<dbReference type="EMBL" id="LAZR01003424">
    <property type="protein sequence ID" value="KKN18460.1"/>
    <property type="molecule type" value="Genomic_DNA"/>
</dbReference>
<proteinExistence type="predicted"/>
<organism evidence="1">
    <name type="scientific">marine sediment metagenome</name>
    <dbReference type="NCBI Taxonomy" id="412755"/>
    <lineage>
        <taxon>unclassified sequences</taxon>
        <taxon>metagenomes</taxon>
        <taxon>ecological metagenomes</taxon>
    </lineage>
</organism>
<sequence>MSLRERQSLFASLFAKLILYAYEHGYEISIGDVYATDGHIEGSFHYEKLAGDLNLFLNGRYLMRTEDH</sequence>
<gene>
    <name evidence="1" type="ORF">LCGC14_0955450</name>
</gene>
<accession>A0A0F9NFX7</accession>
<name>A0A0F9NFX7_9ZZZZ</name>